<organism evidence="2 3">
    <name type="scientific">Hyaloscypha hepaticicola</name>
    <dbReference type="NCBI Taxonomy" id="2082293"/>
    <lineage>
        <taxon>Eukaryota</taxon>
        <taxon>Fungi</taxon>
        <taxon>Dikarya</taxon>
        <taxon>Ascomycota</taxon>
        <taxon>Pezizomycotina</taxon>
        <taxon>Leotiomycetes</taxon>
        <taxon>Helotiales</taxon>
        <taxon>Hyaloscyphaceae</taxon>
        <taxon>Hyaloscypha</taxon>
    </lineage>
</organism>
<accession>A0A2J6QGN4</accession>
<dbReference type="Proteomes" id="UP000235672">
    <property type="component" value="Unassembled WGS sequence"/>
</dbReference>
<name>A0A2J6QGN4_9HELO</name>
<reference evidence="2 3" key="1">
    <citation type="submission" date="2016-05" db="EMBL/GenBank/DDBJ databases">
        <title>A degradative enzymes factory behind the ericoid mycorrhizal symbiosis.</title>
        <authorList>
            <consortium name="DOE Joint Genome Institute"/>
            <person name="Martino E."/>
            <person name="Morin E."/>
            <person name="Grelet G."/>
            <person name="Kuo A."/>
            <person name="Kohler A."/>
            <person name="Daghino S."/>
            <person name="Barry K."/>
            <person name="Choi C."/>
            <person name="Cichocki N."/>
            <person name="Clum A."/>
            <person name="Copeland A."/>
            <person name="Hainaut M."/>
            <person name="Haridas S."/>
            <person name="Labutti K."/>
            <person name="Lindquist E."/>
            <person name="Lipzen A."/>
            <person name="Khouja H.-R."/>
            <person name="Murat C."/>
            <person name="Ohm R."/>
            <person name="Olson A."/>
            <person name="Spatafora J."/>
            <person name="Veneault-Fourrey C."/>
            <person name="Henrissat B."/>
            <person name="Grigoriev I."/>
            <person name="Martin F."/>
            <person name="Perotto S."/>
        </authorList>
    </citation>
    <scope>NUCLEOTIDE SEQUENCE [LARGE SCALE GENOMIC DNA]</scope>
    <source>
        <strain evidence="2 3">UAMH 7357</strain>
    </source>
</reference>
<dbReference type="PROSITE" id="PS50020">
    <property type="entry name" value="WW_DOMAIN_2"/>
    <property type="match status" value="1"/>
</dbReference>
<protein>
    <submittedName>
        <fullName evidence="2">HET-domain-containing protein</fullName>
    </submittedName>
</protein>
<dbReference type="AlphaFoldDB" id="A0A2J6QGN4"/>
<dbReference type="Pfam" id="PF26639">
    <property type="entry name" value="Het-6_barrel"/>
    <property type="match status" value="1"/>
</dbReference>
<dbReference type="PANTHER" id="PTHR24148:SF64">
    <property type="entry name" value="HETEROKARYON INCOMPATIBILITY DOMAIN-CONTAINING PROTEIN"/>
    <property type="match status" value="1"/>
</dbReference>
<dbReference type="OrthoDB" id="4850726at2759"/>
<dbReference type="STRING" id="1745343.A0A2J6QGN4"/>
<dbReference type="InterPro" id="IPR052895">
    <property type="entry name" value="HetReg/Transcr_Mod"/>
</dbReference>
<evidence type="ECO:0000259" key="1">
    <source>
        <dbReference type="PROSITE" id="PS50020"/>
    </source>
</evidence>
<dbReference type="Pfam" id="PF06985">
    <property type="entry name" value="HET"/>
    <property type="match status" value="1"/>
</dbReference>
<gene>
    <name evidence="2" type="ORF">NA56DRAFT_619539</name>
</gene>
<dbReference type="InterPro" id="IPR010730">
    <property type="entry name" value="HET"/>
</dbReference>
<dbReference type="EMBL" id="KZ613470">
    <property type="protein sequence ID" value="PMD25443.1"/>
    <property type="molecule type" value="Genomic_DNA"/>
</dbReference>
<sequence>MSTPYHYTPLHEQSHQIRLLTLHPGNSVAQEDSHIRITLEIVQLTTENVPEFEALSYAWGSPENRREVWIVTDSGLQILNITQNLHKSLHHLRYETEPRVLWIDAICINQQDIPERSSQVKRMANIYTLSKRVLVWLGPEADESSLALALLESLGSKIEVDWHRGKMNATSEDPLDRHWADKSQPLPFNYREMTAIVRLCERPWFERLWIWQEIWLAGPSALLVCGSKTLLWAIFCTASLCVNTKQGVIQAFSNRRRILRHLVRKSPYQSFPSLVRNSQWAKCADPRDRIFAVQSLLRPDDPVTEIEPDYTKSAFQIYKEVFLLYSIRQKSLRLLKRCEIAHCRASFPTWLPNWSIPQSAGSTIAQTWASGSSAGYIEQREDNIVRVLGANLDVIQSVARWPRISRKSFGTDFGKMAHHFCVSPTQLEAFCHAIVTGNIGDNANPQSSEEQKGPRLVDLIEFVSNVSTVAEVDYDKLPVRHKTFFHRVKSASRNRAIYKTASGTFGMAPSCAEPGDIVVALLGFDAALILRRDEANTYKVVGESYCYGYMCCEGFLGPLPSPYKMIWVPDAEDPNVYPRYLNMTSGVLGMEDPRFGELPDGWKIDFGKRNFLIFVNKETGKRTEFDPRLRLEALVARGVDIQCFDLI</sequence>
<proteinExistence type="predicted"/>
<feature type="domain" description="WW" evidence="1">
    <location>
        <begin position="596"/>
        <end position="629"/>
    </location>
</feature>
<evidence type="ECO:0000313" key="3">
    <source>
        <dbReference type="Proteomes" id="UP000235672"/>
    </source>
</evidence>
<dbReference type="InterPro" id="IPR001202">
    <property type="entry name" value="WW_dom"/>
</dbReference>
<dbReference type="PANTHER" id="PTHR24148">
    <property type="entry name" value="ANKYRIN REPEAT DOMAIN-CONTAINING PROTEIN 39 HOMOLOG-RELATED"/>
    <property type="match status" value="1"/>
</dbReference>
<keyword evidence="3" id="KW-1185">Reference proteome</keyword>
<evidence type="ECO:0000313" key="2">
    <source>
        <dbReference type="EMBL" id="PMD25443.1"/>
    </source>
</evidence>